<dbReference type="Proteomes" id="UP001596405">
    <property type="component" value="Unassembled WGS sequence"/>
</dbReference>
<feature type="domain" description="GmrSD restriction endonucleases N-terminal" evidence="1">
    <location>
        <begin position="41"/>
        <end position="218"/>
    </location>
</feature>
<evidence type="ECO:0000313" key="3">
    <source>
        <dbReference type="EMBL" id="MFC6998090.1"/>
    </source>
</evidence>
<dbReference type="PANTHER" id="PTHR35149:SF2">
    <property type="entry name" value="DUF262 DOMAIN-CONTAINING PROTEIN"/>
    <property type="match status" value="1"/>
</dbReference>
<dbReference type="PANTHER" id="PTHR35149">
    <property type="entry name" value="SLL5132 PROTEIN"/>
    <property type="match status" value="1"/>
</dbReference>
<dbReference type="RefSeq" id="WP_066621653.1">
    <property type="nucleotide sequence ID" value="NZ_JBHSYQ010000004.1"/>
</dbReference>
<dbReference type="Pfam" id="PF03235">
    <property type="entry name" value="GmrSD_N"/>
    <property type="match status" value="1"/>
</dbReference>
<evidence type="ECO:0000313" key="4">
    <source>
        <dbReference type="Proteomes" id="UP001596405"/>
    </source>
</evidence>
<gene>
    <name evidence="3" type="ORF">ACFQHR_10670</name>
</gene>
<dbReference type="Pfam" id="PF25202">
    <property type="entry name" value="DUF7834"/>
    <property type="match status" value="1"/>
</dbReference>
<reference evidence="4" key="1">
    <citation type="journal article" date="2019" name="Int. J. Syst. Evol. Microbiol.">
        <title>The Global Catalogue of Microorganisms (GCM) 10K type strain sequencing project: providing services to taxonomists for standard genome sequencing and annotation.</title>
        <authorList>
            <consortium name="The Broad Institute Genomics Platform"/>
            <consortium name="The Broad Institute Genome Sequencing Center for Infectious Disease"/>
            <person name="Wu L."/>
            <person name="Ma J."/>
        </authorList>
    </citation>
    <scope>NUCLEOTIDE SEQUENCE [LARGE SCALE GENOMIC DNA]</scope>
    <source>
        <strain evidence="4">CGMCC 4.7393</strain>
    </source>
</reference>
<proteinExistence type="predicted"/>
<accession>A0ABW2DKB5</accession>
<name>A0ABW2DKB5_9BACT</name>
<feature type="domain" description="DUF7834" evidence="2">
    <location>
        <begin position="231"/>
        <end position="467"/>
    </location>
</feature>
<sequence>MEEAQLAILEDTIEAKQISKLLARVESVFHGFAYEPRLVKVKELLANVKIQIPYYQRPYKWSTHNVNQLLDDILLHRKRSAYRLGTLVMHQEPGQEELHIVDGQQRSITLTLIALAIYDTQKELLKQISKEENLPAYRPQLAALKFSDRLSQKNIQQNYQEIKRRVREFDVDAVRFFYYNCELVEVVIRNISEAFQFFDSQNARGRDLEPHDLLKAFHLREMSHSSTEQEKLDSVAAWEAMDTEHLASLFGNYLYRVRKWSKGYSARYFTKNDVGVFKGVSPQVKEVMPFAALHRIGHFYIDAYNKEYHRQIDGVVMPFPFQLDGVLMNGKRFFELVNHYQSLLKQMKELKHQLKENEDSPAYKILKTLDSYPSRDRLGDKYVRNLFDCCLLYYLDKFGTVEIDRAIEKFFVWAYSLRLQQYSVRLASMDNHTKESERVFKKMREALRPADILGISLTLPKEIKATQIKEIVDLFKSLHYLP</sequence>
<comment type="caution">
    <text evidence="3">The sequence shown here is derived from an EMBL/GenBank/DDBJ whole genome shotgun (WGS) entry which is preliminary data.</text>
</comment>
<evidence type="ECO:0000259" key="1">
    <source>
        <dbReference type="Pfam" id="PF03235"/>
    </source>
</evidence>
<protein>
    <submittedName>
        <fullName evidence="3">DUF262 domain-containing protein</fullName>
    </submittedName>
</protein>
<dbReference type="EMBL" id="JBHSYQ010000004">
    <property type="protein sequence ID" value="MFC6998090.1"/>
    <property type="molecule type" value="Genomic_DNA"/>
</dbReference>
<dbReference type="InterPro" id="IPR004919">
    <property type="entry name" value="GmrSD_N"/>
</dbReference>
<keyword evidence="4" id="KW-1185">Reference proteome</keyword>
<dbReference type="InterPro" id="IPR057156">
    <property type="entry name" value="DUF7834"/>
</dbReference>
<evidence type="ECO:0000259" key="2">
    <source>
        <dbReference type="Pfam" id="PF25202"/>
    </source>
</evidence>
<organism evidence="3 4">
    <name type="scientific">Rufibacter roseus</name>
    <dbReference type="NCBI Taxonomy" id="1567108"/>
    <lineage>
        <taxon>Bacteria</taxon>
        <taxon>Pseudomonadati</taxon>
        <taxon>Bacteroidota</taxon>
        <taxon>Cytophagia</taxon>
        <taxon>Cytophagales</taxon>
        <taxon>Hymenobacteraceae</taxon>
        <taxon>Rufibacter</taxon>
    </lineage>
</organism>